<dbReference type="Gene3D" id="2.130.10.10">
    <property type="entry name" value="YVTN repeat-like/Quinoprotein amine dehydrogenase"/>
    <property type="match status" value="1"/>
</dbReference>
<gene>
    <name evidence="3" type="ORF">VIBNISOn1_1830016</name>
</gene>
<dbReference type="Proteomes" id="UP000018211">
    <property type="component" value="Unassembled WGS sequence"/>
</dbReference>
<evidence type="ECO:0000259" key="2">
    <source>
        <dbReference type="Pfam" id="PF22494"/>
    </source>
</evidence>
<dbReference type="InterPro" id="IPR015943">
    <property type="entry name" value="WD40/YVTN_repeat-like_dom_sf"/>
</dbReference>
<feature type="signal peptide" evidence="1">
    <location>
        <begin position="1"/>
        <end position="21"/>
    </location>
</feature>
<dbReference type="PANTHER" id="PTHR46928">
    <property type="entry name" value="MESENCHYME-SPECIFIC CELL SURFACE GLYCOPROTEIN"/>
    <property type="match status" value="1"/>
</dbReference>
<dbReference type="NCBIfam" id="NF038117">
    <property type="entry name" value="choice_anch_I"/>
    <property type="match status" value="1"/>
</dbReference>
<dbReference type="RefSeq" id="WP_022611674.1">
    <property type="nucleotide sequence ID" value="NZ_LK391965.1"/>
</dbReference>
<dbReference type="EMBL" id="CAOF01000094">
    <property type="protein sequence ID" value="CCO46616.1"/>
    <property type="molecule type" value="Genomic_DNA"/>
</dbReference>
<name>A0AAV2VPF7_9VIBR</name>
<evidence type="ECO:0000313" key="4">
    <source>
        <dbReference type="Proteomes" id="UP000018211"/>
    </source>
</evidence>
<protein>
    <recommendedName>
        <fullName evidence="2">Choice-of-anchor I domain-containing protein</fullName>
    </recommendedName>
</protein>
<feature type="chain" id="PRO_5043853322" description="Choice-of-anchor I domain-containing protein" evidence="1">
    <location>
        <begin position="22"/>
        <end position="575"/>
    </location>
</feature>
<dbReference type="SUPFAM" id="SSF50969">
    <property type="entry name" value="YVTN repeat-like/Quinoprotein amine dehydrogenase"/>
    <property type="match status" value="1"/>
</dbReference>
<reference evidence="3 4" key="1">
    <citation type="journal article" date="2013" name="ISME J.">
        <title>Comparative genomics of pathogenic lineages of Vibrio nigripulchritudo identifies virulence-associated traits.</title>
        <authorList>
            <person name="Goudenege D."/>
            <person name="Labreuche Y."/>
            <person name="Krin E."/>
            <person name="Ansquer D."/>
            <person name="Mangenot S."/>
            <person name="Calteau A."/>
            <person name="Medigue C."/>
            <person name="Mazel D."/>
            <person name="Polz M.F."/>
            <person name="Le Roux F."/>
        </authorList>
    </citation>
    <scope>NUCLEOTIDE SEQUENCE [LARGE SCALE GENOMIC DNA]</scope>
    <source>
        <strain evidence="3 4">SOn1</strain>
    </source>
</reference>
<dbReference type="Pfam" id="PF22494">
    <property type="entry name" value="choice_anch_I"/>
    <property type="match status" value="1"/>
</dbReference>
<evidence type="ECO:0000256" key="1">
    <source>
        <dbReference type="SAM" id="SignalP"/>
    </source>
</evidence>
<organism evidence="3 4">
    <name type="scientific">Vibrio nigripulchritudo SOn1</name>
    <dbReference type="NCBI Taxonomy" id="1238450"/>
    <lineage>
        <taxon>Bacteria</taxon>
        <taxon>Pseudomonadati</taxon>
        <taxon>Pseudomonadota</taxon>
        <taxon>Gammaproteobacteria</taxon>
        <taxon>Vibrionales</taxon>
        <taxon>Vibrionaceae</taxon>
        <taxon>Vibrio</taxon>
    </lineage>
</organism>
<dbReference type="AlphaFoldDB" id="A0AAV2VPF7"/>
<dbReference type="InterPro" id="IPR011044">
    <property type="entry name" value="Quino_amine_DH_bsu"/>
</dbReference>
<dbReference type="InterPro" id="IPR052956">
    <property type="entry name" value="Mesenchyme-surface_protein"/>
</dbReference>
<keyword evidence="1" id="KW-0732">Signal</keyword>
<proteinExistence type="predicted"/>
<feature type="domain" description="Choice-of-anchor I" evidence="2">
    <location>
        <begin position="40"/>
        <end position="573"/>
    </location>
</feature>
<comment type="caution">
    <text evidence="3">The sequence shown here is derived from an EMBL/GenBank/DDBJ whole genome shotgun (WGS) entry which is preliminary data.</text>
</comment>
<dbReference type="InterPro" id="IPR055188">
    <property type="entry name" value="Choice_anch_I"/>
</dbReference>
<evidence type="ECO:0000313" key="3">
    <source>
        <dbReference type="EMBL" id="CCO46616.1"/>
    </source>
</evidence>
<accession>A0AAV2VPF7</accession>
<sequence length="575" mass="61969">MKTLSLLGACSAFFVSAFSQANSLQVDLVGRYQSGIYGEGATEIVDFDKRSGMAYVVNGAKNRIDILALSALSSTPLNNPTTANTLVAKSLLLPQTVTLENGKVVPLGGANSISIHGDLMAVAVANKNKQAPGVVIFYRLKDNVSQYLHAVEVGALPDMVTFTPDGRSALVANEGEPSKDYKIDPEGSISKINLKNGLPAQNASHITFKTFENQKAKLISQGFKYASPEGTTLAQDIEPEYIAVSPDSRYAWVSLQENNAVAKIDIAAEKIVQVSALGLKDYGEAKNALDVSDKDGKVNIRPWEGVYGLYQPDTIAAYQVGGNDYVVTANEGDARDYWFSAENEATCLQAGGKEFDAEDGCLGYSEETRAGKLKLDPNHPQANHLTKAELGRLKVTTAMGDENGDGIYEKVVAYGGRSFSIWDANGKQVFDSAGEIEKVVAQRYPTMLNTNETKNKMDNRSDDKGVEPEGLALGKIDGRTYAFVGLERMGGFVIYDITSPANSTFVDYVINRDFDAKFEIDDEADPVATTGQYVEAGDLAPEGFKFVSAKDSPIKRPLLLVANEVSGTLSVYSLK</sequence>
<dbReference type="PANTHER" id="PTHR46928:SF1">
    <property type="entry name" value="MESENCHYME-SPECIFIC CELL SURFACE GLYCOPROTEIN"/>
    <property type="match status" value="1"/>
</dbReference>